<evidence type="ECO:0000313" key="2">
    <source>
        <dbReference type="EMBL" id="CAL1138348.1"/>
    </source>
</evidence>
<dbReference type="SUPFAM" id="SSF55144">
    <property type="entry name" value="LigT-like"/>
    <property type="match status" value="1"/>
</dbReference>
<protein>
    <submittedName>
        <fullName evidence="3">Protein N-lysine methyltransferase METTL21A (Methyltransferase-like protein 21A)</fullName>
    </submittedName>
</protein>
<comment type="caution">
    <text evidence="1">The sequence shown here is derived from an EMBL/GenBank/DDBJ whole genome shotgun (WGS) entry which is preliminary data.</text>
</comment>
<name>A0A9P1C590_9DINO</name>
<reference evidence="2" key="2">
    <citation type="submission" date="2024-04" db="EMBL/GenBank/DDBJ databases">
        <authorList>
            <person name="Chen Y."/>
            <person name="Shah S."/>
            <person name="Dougan E. K."/>
            <person name="Thang M."/>
            <person name="Chan C."/>
        </authorList>
    </citation>
    <scope>NUCLEOTIDE SEQUENCE [LARGE SCALE GENOMIC DNA]</scope>
</reference>
<keyword evidence="3" id="KW-0808">Transferase</keyword>
<dbReference type="InterPro" id="IPR019410">
    <property type="entry name" value="Methyltransf_16"/>
</dbReference>
<dbReference type="Pfam" id="PF13563">
    <property type="entry name" value="2_5_RNA_ligase2"/>
    <property type="match status" value="1"/>
</dbReference>
<dbReference type="InterPro" id="IPR009097">
    <property type="entry name" value="Cyclic_Pdiesterase"/>
</dbReference>
<dbReference type="GO" id="GO:0032259">
    <property type="term" value="P:methylation"/>
    <property type="evidence" value="ECO:0007669"/>
    <property type="project" value="UniProtKB-KW"/>
</dbReference>
<dbReference type="EMBL" id="CAMXCT030000941">
    <property type="protein sequence ID" value="CAL4772285.1"/>
    <property type="molecule type" value="Genomic_DNA"/>
</dbReference>
<evidence type="ECO:0000313" key="3">
    <source>
        <dbReference type="EMBL" id="CAL4772285.1"/>
    </source>
</evidence>
<evidence type="ECO:0000313" key="4">
    <source>
        <dbReference type="Proteomes" id="UP001152797"/>
    </source>
</evidence>
<dbReference type="EMBL" id="CAMXCT010000941">
    <property type="protein sequence ID" value="CAI3984973.1"/>
    <property type="molecule type" value="Genomic_DNA"/>
</dbReference>
<evidence type="ECO:0000313" key="1">
    <source>
        <dbReference type="EMBL" id="CAI3984973.1"/>
    </source>
</evidence>
<dbReference type="AlphaFoldDB" id="A0A9P1C590"/>
<organism evidence="1">
    <name type="scientific">Cladocopium goreaui</name>
    <dbReference type="NCBI Taxonomy" id="2562237"/>
    <lineage>
        <taxon>Eukaryota</taxon>
        <taxon>Sar</taxon>
        <taxon>Alveolata</taxon>
        <taxon>Dinophyceae</taxon>
        <taxon>Suessiales</taxon>
        <taxon>Symbiodiniaceae</taxon>
        <taxon>Cladocopium</taxon>
    </lineage>
</organism>
<dbReference type="EMBL" id="CAMXCT020000941">
    <property type="protein sequence ID" value="CAL1138348.1"/>
    <property type="molecule type" value="Genomic_DNA"/>
</dbReference>
<gene>
    <name evidence="1" type="ORF">C1SCF055_LOCUS12464</name>
</gene>
<keyword evidence="3" id="KW-0489">Methyltransferase</keyword>
<dbReference type="CDD" id="cd02440">
    <property type="entry name" value="AdoMet_MTases"/>
    <property type="match status" value="1"/>
</dbReference>
<dbReference type="GO" id="GO:0008168">
    <property type="term" value="F:methyltransferase activity"/>
    <property type="evidence" value="ECO:0007669"/>
    <property type="project" value="UniProtKB-KW"/>
</dbReference>
<dbReference type="Pfam" id="PF10294">
    <property type="entry name" value="Methyltransf_16"/>
    <property type="match status" value="1"/>
</dbReference>
<dbReference type="OrthoDB" id="421112at2759"/>
<reference evidence="1" key="1">
    <citation type="submission" date="2022-10" db="EMBL/GenBank/DDBJ databases">
        <authorList>
            <person name="Chen Y."/>
            <person name="Dougan E. K."/>
            <person name="Chan C."/>
            <person name="Rhodes N."/>
            <person name="Thang M."/>
        </authorList>
    </citation>
    <scope>NUCLEOTIDE SEQUENCE</scope>
</reference>
<dbReference type="Proteomes" id="UP001152797">
    <property type="component" value="Unassembled WGS sequence"/>
</dbReference>
<accession>A0A9P1C590</accession>
<proteinExistence type="predicted"/>
<keyword evidence="4" id="KW-1185">Reference proteome</keyword>
<dbReference type="SUPFAM" id="SSF53335">
    <property type="entry name" value="S-adenosyl-L-methionine-dependent methyltransferases"/>
    <property type="match status" value="1"/>
</dbReference>
<dbReference type="Gene3D" id="3.40.50.150">
    <property type="entry name" value="Vaccinia Virus protein VP39"/>
    <property type="match status" value="1"/>
</dbReference>
<dbReference type="PANTHER" id="PTHR14614">
    <property type="entry name" value="HEPATOCELLULAR CARCINOMA-ASSOCIATED ANTIGEN"/>
    <property type="match status" value="1"/>
</dbReference>
<dbReference type="InterPro" id="IPR029063">
    <property type="entry name" value="SAM-dependent_MTases_sf"/>
</dbReference>
<dbReference type="Gene3D" id="3.90.1140.10">
    <property type="entry name" value="Cyclic phosphodiesterase"/>
    <property type="match status" value="1"/>
</dbReference>
<sequence length="468" mass="51563">MTCSTAFLALDFGAGLTSLNWVAQAIQTQSKALLSADVGFEATAPERLHATFVFHGELLQALTKPQLAQLHQELSDIVKESDLEQCELPFKRFELFPPGKQNLIIARFEAPKLLVKLRRSLWRCCLKHNASLKIDDEWLPHVTLGKLQASKAQLGGVTVAALEEFAPKLPIMVQGLTLLGTRPKQLWLDWEEAFQFREPQQPQQPQQPAANSIETSAASSTAMTMAYTASDPDAMQVASSWPLWSHEHSVEMPVQFLTVCDPEHCYFSGLGAERVWGAGKALASYLSTWQPQGLQVVELGAGCGLPGLVLARGGAFVTLTDVPWLLQMLEYNVAANFSQDDVFRPYVSALRWGNAADAASVLQAIGRPPDLVIGADLVYREQDFDALLACIESLAPRRALLAVQRRDVALEAFISRVKHLGWSVFSQLIAPRVFLLEVFPPVHLKDTDRACFNLQEAPEQRCQAAPAA</sequence>